<dbReference type="Proteomes" id="UP001481413">
    <property type="component" value="Unassembled WGS sequence"/>
</dbReference>
<organism evidence="2 3">
    <name type="scientific">Thalassolituus maritimus</name>
    <dbReference type="NCBI Taxonomy" id="484498"/>
    <lineage>
        <taxon>Bacteria</taxon>
        <taxon>Pseudomonadati</taxon>
        <taxon>Pseudomonadota</taxon>
        <taxon>Gammaproteobacteria</taxon>
        <taxon>Oceanospirillales</taxon>
        <taxon>Oceanospirillaceae</taxon>
        <taxon>Thalassolituus</taxon>
    </lineage>
</organism>
<evidence type="ECO:0000313" key="2">
    <source>
        <dbReference type="EMBL" id="GAA6144274.1"/>
    </source>
</evidence>
<accession>A0ABP9ZVW5</accession>
<sequence>MVSNTALPPIILPPTQIPEGQRPPVNKPEDRNREIKDEAQRPQRVDYIPAIPDDEELERLSQSYRNDRPSGPTSAYGEVADLSDVENRGRLLDIFA</sequence>
<protein>
    <submittedName>
        <fullName evidence="2">Uncharacterized protein</fullName>
    </submittedName>
</protein>
<comment type="caution">
    <text evidence="2">The sequence shown here is derived from an EMBL/GenBank/DDBJ whole genome shotgun (WGS) entry which is preliminary data.</text>
</comment>
<proteinExistence type="predicted"/>
<evidence type="ECO:0000313" key="3">
    <source>
        <dbReference type="Proteomes" id="UP001481413"/>
    </source>
</evidence>
<reference evidence="2 3" key="1">
    <citation type="submission" date="2024-04" db="EMBL/GenBank/DDBJ databases">
        <title>Draft genome sequence of Thalassolituus maritimus NBRC 116585.</title>
        <authorList>
            <person name="Miyakawa T."/>
            <person name="Kusuya Y."/>
            <person name="Miura T."/>
        </authorList>
    </citation>
    <scope>NUCLEOTIDE SEQUENCE [LARGE SCALE GENOMIC DNA]</scope>
    <source>
        <strain evidence="2 3">5NW40-0001</strain>
    </source>
</reference>
<dbReference type="EMBL" id="BAABWH010000001">
    <property type="protein sequence ID" value="GAA6144274.1"/>
    <property type="molecule type" value="Genomic_DNA"/>
</dbReference>
<feature type="region of interest" description="Disordered" evidence="1">
    <location>
        <begin position="1"/>
        <end position="81"/>
    </location>
</feature>
<keyword evidence="3" id="KW-1185">Reference proteome</keyword>
<gene>
    <name evidence="2" type="ORF">NBRC116585_03910</name>
</gene>
<dbReference type="RefSeq" id="WP_353293209.1">
    <property type="nucleotide sequence ID" value="NZ_BAABWH010000001.1"/>
</dbReference>
<name>A0ABP9ZVW5_9GAMM</name>
<feature type="compositionally biased region" description="Basic and acidic residues" evidence="1">
    <location>
        <begin position="27"/>
        <end position="44"/>
    </location>
</feature>
<evidence type="ECO:0000256" key="1">
    <source>
        <dbReference type="SAM" id="MobiDB-lite"/>
    </source>
</evidence>